<evidence type="ECO:0000256" key="5">
    <source>
        <dbReference type="ARBA" id="ARBA00022833"/>
    </source>
</evidence>
<keyword evidence="6" id="KW-0805">Transcription regulation</keyword>
<evidence type="ECO:0000256" key="9">
    <source>
        <dbReference type="SAM" id="Phobius"/>
    </source>
</evidence>
<feature type="non-terminal residue" evidence="10">
    <location>
        <position position="127"/>
    </location>
</feature>
<keyword evidence="9" id="KW-0472">Membrane</keyword>
<keyword evidence="11" id="KW-1185">Reference proteome</keyword>
<dbReference type="PANTHER" id="PTHR11618">
    <property type="entry name" value="TRANSCRIPTION INITIATION FACTOR IIB-RELATED"/>
    <property type="match status" value="1"/>
</dbReference>
<evidence type="ECO:0000256" key="8">
    <source>
        <dbReference type="ARBA" id="ARBA00023242"/>
    </source>
</evidence>
<feature type="transmembrane region" description="Helical" evidence="9">
    <location>
        <begin position="62"/>
        <end position="79"/>
    </location>
</feature>
<dbReference type="SUPFAM" id="SSF47954">
    <property type="entry name" value="Cyclin-like"/>
    <property type="match status" value="1"/>
</dbReference>
<evidence type="ECO:0000256" key="3">
    <source>
        <dbReference type="ARBA" id="ARBA00022723"/>
    </source>
</evidence>
<evidence type="ECO:0000313" key="11">
    <source>
        <dbReference type="Proteomes" id="UP000652761"/>
    </source>
</evidence>
<keyword evidence="8" id="KW-0539">Nucleus</keyword>
<evidence type="ECO:0000256" key="1">
    <source>
        <dbReference type="ARBA" id="ARBA00004123"/>
    </source>
</evidence>
<dbReference type="GO" id="GO:0000995">
    <property type="term" value="F:RNA polymerase III general transcription initiation factor activity"/>
    <property type="evidence" value="ECO:0007669"/>
    <property type="project" value="TreeGrafter"/>
</dbReference>
<keyword evidence="9" id="KW-1133">Transmembrane helix</keyword>
<dbReference type="InterPro" id="IPR000812">
    <property type="entry name" value="TFIIB"/>
</dbReference>
<dbReference type="GO" id="GO:0008270">
    <property type="term" value="F:zinc ion binding"/>
    <property type="evidence" value="ECO:0007669"/>
    <property type="project" value="UniProtKB-KW"/>
</dbReference>
<dbReference type="GO" id="GO:0001006">
    <property type="term" value="F:RNA polymerase III type 3 promoter sequence-specific DNA binding"/>
    <property type="evidence" value="ECO:0007669"/>
    <property type="project" value="TreeGrafter"/>
</dbReference>
<dbReference type="GO" id="GO:0097550">
    <property type="term" value="C:transcription preinitiation complex"/>
    <property type="evidence" value="ECO:0007669"/>
    <property type="project" value="TreeGrafter"/>
</dbReference>
<keyword evidence="4" id="KW-0863">Zinc-finger</keyword>
<keyword evidence="3" id="KW-0479">Metal-binding</keyword>
<evidence type="ECO:0000256" key="7">
    <source>
        <dbReference type="ARBA" id="ARBA00023163"/>
    </source>
</evidence>
<evidence type="ECO:0000256" key="4">
    <source>
        <dbReference type="ARBA" id="ARBA00022771"/>
    </source>
</evidence>
<dbReference type="GO" id="GO:0070897">
    <property type="term" value="P:transcription preinitiation complex assembly"/>
    <property type="evidence" value="ECO:0007669"/>
    <property type="project" value="InterPro"/>
</dbReference>
<name>A0A843TG50_COLES</name>
<organism evidence="10 11">
    <name type="scientific">Colocasia esculenta</name>
    <name type="common">Wild taro</name>
    <name type="synonym">Arum esculentum</name>
    <dbReference type="NCBI Taxonomy" id="4460"/>
    <lineage>
        <taxon>Eukaryota</taxon>
        <taxon>Viridiplantae</taxon>
        <taxon>Streptophyta</taxon>
        <taxon>Embryophyta</taxon>
        <taxon>Tracheophyta</taxon>
        <taxon>Spermatophyta</taxon>
        <taxon>Magnoliopsida</taxon>
        <taxon>Liliopsida</taxon>
        <taxon>Araceae</taxon>
        <taxon>Aroideae</taxon>
        <taxon>Colocasieae</taxon>
        <taxon>Colocasia</taxon>
    </lineage>
</organism>
<reference evidence="10" key="1">
    <citation type="submission" date="2017-07" db="EMBL/GenBank/DDBJ databases">
        <title>Taro Niue Genome Assembly and Annotation.</title>
        <authorList>
            <person name="Atibalentja N."/>
            <person name="Keating K."/>
            <person name="Fields C.J."/>
        </authorList>
    </citation>
    <scope>NUCLEOTIDE SEQUENCE</scope>
    <source>
        <strain evidence="10">Niue_2</strain>
        <tissue evidence="10">Leaf</tissue>
    </source>
</reference>
<dbReference type="GO" id="GO:0000126">
    <property type="term" value="C:transcription factor TFIIIB complex"/>
    <property type="evidence" value="ECO:0007669"/>
    <property type="project" value="TreeGrafter"/>
</dbReference>
<proteinExistence type="inferred from homology"/>
<dbReference type="OrthoDB" id="511529at2759"/>
<sequence length="127" mass="15127">YVLGAVFLQLCQLLRLEEHPIVQKPVDPSLFIHRFAERLLGEKNSEVIKIALRIIASMKRDWMQAIFLLSYYSCNLYFVTLRYNFVLMLITCKYAMPFYGFIDGQKTQWTMWCCFIHCCSFTRSQIF</sequence>
<dbReference type="InterPro" id="IPR036915">
    <property type="entry name" value="Cyclin-like_sf"/>
</dbReference>
<dbReference type="AlphaFoldDB" id="A0A843TG50"/>
<dbReference type="Proteomes" id="UP000652761">
    <property type="component" value="Unassembled WGS sequence"/>
</dbReference>
<comment type="similarity">
    <text evidence="2">Belongs to the TFIIB family.</text>
</comment>
<evidence type="ECO:0000256" key="2">
    <source>
        <dbReference type="ARBA" id="ARBA00010857"/>
    </source>
</evidence>
<gene>
    <name evidence="10" type="ORF">Taro_000754</name>
</gene>
<comment type="subcellular location">
    <subcellularLocation>
        <location evidence="1">Nucleus</location>
    </subcellularLocation>
</comment>
<dbReference type="PANTHER" id="PTHR11618:SF4">
    <property type="entry name" value="TRANSCRIPTION FACTOR IIIB 90 KDA SUBUNIT"/>
    <property type="match status" value="1"/>
</dbReference>
<accession>A0A843TG50</accession>
<evidence type="ECO:0000256" key="6">
    <source>
        <dbReference type="ARBA" id="ARBA00023015"/>
    </source>
</evidence>
<dbReference type="GO" id="GO:0005634">
    <property type="term" value="C:nucleus"/>
    <property type="evidence" value="ECO:0007669"/>
    <property type="project" value="UniProtKB-SubCell"/>
</dbReference>
<comment type="caution">
    <text evidence="10">The sequence shown here is derived from an EMBL/GenBank/DDBJ whole genome shotgun (WGS) entry which is preliminary data.</text>
</comment>
<feature type="non-terminal residue" evidence="10">
    <location>
        <position position="1"/>
    </location>
</feature>
<keyword evidence="7" id="KW-0804">Transcription</keyword>
<evidence type="ECO:0000313" key="10">
    <source>
        <dbReference type="EMBL" id="MQL68473.1"/>
    </source>
</evidence>
<dbReference type="EMBL" id="NMUH01000014">
    <property type="protein sequence ID" value="MQL68473.1"/>
    <property type="molecule type" value="Genomic_DNA"/>
</dbReference>
<protein>
    <submittedName>
        <fullName evidence="10">Uncharacterized protein</fullName>
    </submittedName>
</protein>
<keyword evidence="9" id="KW-0812">Transmembrane</keyword>
<keyword evidence="5" id="KW-0862">Zinc</keyword>